<dbReference type="InterPro" id="IPR043129">
    <property type="entry name" value="ATPase_NBD"/>
</dbReference>
<organism evidence="2 3">
    <name type="scientific">Commensalibacter nepenthis</name>
    <dbReference type="NCBI Taxonomy" id="3043872"/>
    <lineage>
        <taxon>Bacteria</taxon>
        <taxon>Pseudomonadati</taxon>
        <taxon>Pseudomonadota</taxon>
        <taxon>Alphaproteobacteria</taxon>
        <taxon>Acetobacterales</taxon>
        <taxon>Acetobacteraceae</taxon>
    </lineage>
</organism>
<dbReference type="SUPFAM" id="SSF53067">
    <property type="entry name" value="Actin-like ATPase domain"/>
    <property type="match status" value="1"/>
</dbReference>
<dbReference type="InterPro" id="IPR022496">
    <property type="entry name" value="T6A_TsaB"/>
</dbReference>
<sequence length="231" mass="25572">MSDCKTILVVNGASSSETAPNYIAIVQQNHEKYSVIAQEKTTLKGGSERFPQYFQSFIKQNILTADQINLIAVMVGPGSFTGLRASIAFALGMQLGLGCPAIGLRRGEVLFPFLSVHHGSSQLIWHVTQARRGRVFVETNQSSRVIAYNDTEIFFPDEPFFITGEAIATIEDTLPSHAHKLQDMNEADALMMAKISDQYDSKRIISNQIYPLYVDPPEAKLPQKGLRKAPI</sequence>
<keyword evidence="2" id="KW-0808">Transferase</keyword>
<protein>
    <submittedName>
        <fullName evidence="2">tRNA (Adenosine(37)-N6)-threonylcarbamoyltransferase complex dimerization subunit type 1 TsaB</fullName>
        <ecNumber evidence="2">2.3.1.234</ecNumber>
    </submittedName>
</protein>
<dbReference type="Gene3D" id="3.30.420.40">
    <property type="match status" value="2"/>
</dbReference>
<dbReference type="NCBIfam" id="TIGR03725">
    <property type="entry name" value="T6A_YeaZ"/>
    <property type="match status" value="1"/>
</dbReference>
<comment type="caution">
    <text evidence="2">The sequence shown here is derived from an EMBL/GenBank/DDBJ whole genome shotgun (WGS) entry which is preliminary data.</text>
</comment>
<gene>
    <name evidence="2" type="primary">tsaB</name>
    <name evidence="2" type="ORF">QJV33_01835</name>
</gene>
<keyword evidence="2" id="KW-0012">Acyltransferase</keyword>
<reference evidence="2" key="1">
    <citation type="submission" date="2023-05" db="EMBL/GenBank/DDBJ databases">
        <title>Whole genome sequence of Commensalibacter sp.</title>
        <authorList>
            <person name="Charoenyingcharoen P."/>
            <person name="Yukphan P."/>
        </authorList>
    </citation>
    <scope>NUCLEOTIDE SEQUENCE</scope>
    <source>
        <strain evidence="2">TBRC 10068</strain>
    </source>
</reference>
<name>A0ABT6Q574_9PROT</name>
<dbReference type="InterPro" id="IPR000905">
    <property type="entry name" value="Gcp-like_dom"/>
</dbReference>
<evidence type="ECO:0000259" key="1">
    <source>
        <dbReference type="Pfam" id="PF00814"/>
    </source>
</evidence>
<dbReference type="Proteomes" id="UP001431775">
    <property type="component" value="Unassembled WGS sequence"/>
</dbReference>
<dbReference type="EMBL" id="JASBAN010000001">
    <property type="protein sequence ID" value="MDI2112040.1"/>
    <property type="molecule type" value="Genomic_DNA"/>
</dbReference>
<dbReference type="EC" id="2.3.1.234" evidence="2"/>
<evidence type="ECO:0000313" key="2">
    <source>
        <dbReference type="EMBL" id="MDI2112040.1"/>
    </source>
</evidence>
<feature type="domain" description="Gcp-like" evidence="1">
    <location>
        <begin position="47"/>
        <end position="117"/>
    </location>
</feature>
<proteinExistence type="predicted"/>
<dbReference type="GO" id="GO:0061711">
    <property type="term" value="F:tRNA N(6)-L-threonylcarbamoyladenine synthase activity"/>
    <property type="evidence" value="ECO:0007669"/>
    <property type="project" value="UniProtKB-EC"/>
</dbReference>
<dbReference type="RefSeq" id="WP_281461716.1">
    <property type="nucleotide sequence ID" value="NZ_JASBAN010000001.1"/>
</dbReference>
<dbReference type="Pfam" id="PF00814">
    <property type="entry name" value="TsaD"/>
    <property type="match status" value="1"/>
</dbReference>
<evidence type="ECO:0000313" key="3">
    <source>
        <dbReference type="Proteomes" id="UP001431775"/>
    </source>
</evidence>
<accession>A0ABT6Q574</accession>
<keyword evidence="3" id="KW-1185">Reference proteome</keyword>